<proteinExistence type="predicted"/>
<evidence type="ECO:0000259" key="1">
    <source>
        <dbReference type="PROSITE" id="PS51819"/>
    </source>
</evidence>
<dbReference type="AlphaFoldDB" id="A0A420WKK8"/>
<accession>A0A420WKK8</accession>
<comment type="caution">
    <text evidence="2">The sequence shown here is derived from an EMBL/GenBank/DDBJ whole genome shotgun (WGS) entry which is preliminary data.</text>
</comment>
<dbReference type="InterPro" id="IPR052164">
    <property type="entry name" value="Anthracycline_SecMetBiosynth"/>
</dbReference>
<dbReference type="PANTHER" id="PTHR33993">
    <property type="entry name" value="GLYOXALASE-RELATED"/>
    <property type="match status" value="1"/>
</dbReference>
<dbReference type="InterPro" id="IPR037523">
    <property type="entry name" value="VOC_core"/>
</dbReference>
<organism evidence="2 3">
    <name type="scientific">Litorimonas taeanensis</name>
    <dbReference type="NCBI Taxonomy" id="568099"/>
    <lineage>
        <taxon>Bacteria</taxon>
        <taxon>Pseudomonadati</taxon>
        <taxon>Pseudomonadota</taxon>
        <taxon>Alphaproteobacteria</taxon>
        <taxon>Maricaulales</taxon>
        <taxon>Robiginitomaculaceae</taxon>
    </lineage>
</organism>
<evidence type="ECO:0000313" key="3">
    <source>
        <dbReference type="Proteomes" id="UP000282211"/>
    </source>
</evidence>
<protein>
    <recommendedName>
        <fullName evidence="1">VOC domain-containing protein</fullName>
    </recommendedName>
</protein>
<dbReference type="Proteomes" id="UP000282211">
    <property type="component" value="Unassembled WGS sequence"/>
</dbReference>
<dbReference type="Gene3D" id="3.10.180.10">
    <property type="entry name" value="2,3-Dihydroxybiphenyl 1,2-Dioxygenase, domain 1"/>
    <property type="match status" value="1"/>
</dbReference>
<feature type="domain" description="VOC" evidence="1">
    <location>
        <begin position="8"/>
        <end position="117"/>
    </location>
</feature>
<keyword evidence="3" id="KW-1185">Reference proteome</keyword>
<dbReference type="InterPro" id="IPR029068">
    <property type="entry name" value="Glyas_Bleomycin-R_OHBP_Dase"/>
</dbReference>
<dbReference type="CDD" id="cd07247">
    <property type="entry name" value="SgaA_N_like"/>
    <property type="match status" value="1"/>
</dbReference>
<dbReference type="SUPFAM" id="SSF54593">
    <property type="entry name" value="Glyoxalase/Bleomycin resistance protein/Dihydroxybiphenyl dioxygenase"/>
    <property type="match status" value="1"/>
</dbReference>
<dbReference type="RefSeq" id="WP_121099269.1">
    <property type="nucleotide sequence ID" value="NZ_RBII01000001.1"/>
</dbReference>
<dbReference type="Pfam" id="PF00903">
    <property type="entry name" value="Glyoxalase"/>
    <property type="match status" value="1"/>
</dbReference>
<name>A0A420WKK8_9PROT</name>
<dbReference type="InParanoid" id="A0A420WKK8"/>
<gene>
    <name evidence="2" type="ORF">DES40_0822</name>
</gene>
<sequence>MTDIQHHSLNYIELPSVNNDVMKTFYGKVFGWSFIDYGETYTAIQGAGLDGGFDMDSDRKPSEQGALIVLYSNDLEVSEASIRAEGGIVTKSIFSFPGGRRFHFNDPSGNNLAVWTQA</sequence>
<dbReference type="PANTHER" id="PTHR33993:SF1">
    <property type="entry name" value="GLYOXALASE FAMILY PROTEIN"/>
    <property type="match status" value="1"/>
</dbReference>
<dbReference type="EMBL" id="RBII01000001">
    <property type="protein sequence ID" value="RKQ71499.1"/>
    <property type="molecule type" value="Genomic_DNA"/>
</dbReference>
<dbReference type="PROSITE" id="PS51819">
    <property type="entry name" value="VOC"/>
    <property type="match status" value="1"/>
</dbReference>
<reference evidence="2 3" key="1">
    <citation type="submission" date="2018-10" db="EMBL/GenBank/DDBJ databases">
        <title>Genomic Encyclopedia of Type Strains, Phase IV (KMG-IV): sequencing the most valuable type-strain genomes for metagenomic binning, comparative biology and taxonomic classification.</title>
        <authorList>
            <person name="Goeker M."/>
        </authorList>
    </citation>
    <scope>NUCLEOTIDE SEQUENCE [LARGE SCALE GENOMIC DNA]</scope>
    <source>
        <strain evidence="2 3">DSM 22008</strain>
    </source>
</reference>
<dbReference type="OrthoDB" id="9792323at2"/>
<dbReference type="InterPro" id="IPR004360">
    <property type="entry name" value="Glyas_Fos-R_dOase_dom"/>
</dbReference>
<evidence type="ECO:0000313" key="2">
    <source>
        <dbReference type="EMBL" id="RKQ71499.1"/>
    </source>
</evidence>